<comment type="function">
    <text evidence="10">Pyrophosphatase that catalyzes the hydrolysis of nucleoside triphosphates to their monophosphate derivatives, with a high preference for the non-canonical purine nucleotides XTP (xanthosine triphosphate), dITP (deoxyinosine triphosphate) and ITP. Seems to function as a house-cleaning enzyme that removes non-canonical purine nucleotides from the nucleotide pool, thus preventing their incorporation into DNA/RNA and avoiding chromosomal lesions.</text>
</comment>
<dbReference type="HAMAP" id="MF_01405">
    <property type="entry name" value="Non_canon_purine_NTPase"/>
    <property type="match status" value="1"/>
</dbReference>
<feature type="active site" description="Proton acceptor" evidence="10">
    <location>
        <position position="79"/>
    </location>
</feature>
<dbReference type="GO" id="GO:0005829">
    <property type="term" value="C:cytosol"/>
    <property type="evidence" value="ECO:0007669"/>
    <property type="project" value="TreeGrafter"/>
</dbReference>
<organism evidence="12 13">
    <name type="scientific">Parvularcula dongshanensis</name>
    <dbReference type="NCBI Taxonomy" id="1173995"/>
    <lineage>
        <taxon>Bacteria</taxon>
        <taxon>Pseudomonadati</taxon>
        <taxon>Pseudomonadota</taxon>
        <taxon>Alphaproteobacteria</taxon>
        <taxon>Parvularculales</taxon>
        <taxon>Parvularculaceae</taxon>
        <taxon>Parvularcula</taxon>
    </lineage>
</organism>
<evidence type="ECO:0000256" key="7">
    <source>
        <dbReference type="ARBA" id="ARBA00023080"/>
    </source>
</evidence>
<dbReference type="InterPro" id="IPR002637">
    <property type="entry name" value="RdgB/HAM1"/>
</dbReference>
<dbReference type="GO" id="GO:0017111">
    <property type="term" value="F:ribonucleoside triphosphate phosphatase activity"/>
    <property type="evidence" value="ECO:0007669"/>
    <property type="project" value="InterPro"/>
</dbReference>
<keyword evidence="6 10" id="KW-0460">Magnesium</keyword>
<feature type="binding site" evidence="10">
    <location>
        <position position="79"/>
    </location>
    <ligand>
        <name>Mg(2+)</name>
        <dbReference type="ChEBI" id="CHEBI:18420"/>
    </ligand>
</feature>
<evidence type="ECO:0000256" key="8">
    <source>
        <dbReference type="ARBA" id="ARBA00051875"/>
    </source>
</evidence>
<dbReference type="Pfam" id="PF01725">
    <property type="entry name" value="Ham1p_like"/>
    <property type="match status" value="1"/>
</dbReference>
<dbReference type="GO" id="GO:0000166">
    <property type="term" value="F:nucleotide binding"/>
    <property type="evidence" value="ECO:0007669"/>
    <property type="project" value="UniProtKB-KW"/>
</dbReference>
<keyword evidence="4 10" id="KW-0547">Nucleotide-binding</keyword>
<comment type="cofactor">
    <cofactor evidence="10">
        <name>Mg(2+)</name>
        <dbReference type="ChEBI" id="CHEBI:18420"/>
    </cofactor>
    <text evidence="10">Binds 1 Mg(2+) ion per subunit.</text>
</comment>
<dbReference type="InterPro" id="IPR020922">
    <property type="entry name" value="dITP/XTP_pyrophosphatase"/>
</dbReference>
<evidence type="ECO:0000313" key="13">
    <source>
        <dbReference type="Proteomes" id="UP000563524"/>
    </source>
</evidence>
<evidence type="ECO:0000256" key="9">
    <source>
        <dbReference type="ARBA" id="ARBA00052017"/>
    </source>
</evidence>
<dbReference type="PANTHER" id="PTHR11067:SF9">
    <property type="entry name" value="INOSINE TRIPHOSPHATE PYROPHOSPHATASE"/>
    <property type="match status" value="1"/>
</dbReference>
<evidence type="ECO:0000256" key="11">
    <source>
        <dbReference type="RuleBase" id="RU003781"/>
    </source>
</evidence>
<keyword evidence="5 10" id="KW-0378">Hydrolase</keyword>
<dbReference type="GO" id="GO:0046872">
    <property type="term" value="F:metal ion binding"/>
    <property type="evidence" value="ECO:0007669"/>
    <property type="project" value="UniProtKB-KW"/>
</dbReference>
<dbReference type="NCBIfam" id="TIGR00042">
    <property type="entry name" value="RdgB/HAM1 family non-canonical purine NTP pyrophosphatase"/>
    <property type="match status" value="1"/>
</dbReference>
<dbReference type="EC" id="3.6.1.66" evidence="10"/>
<dbReference type="GO" id="GO:0036222">
    <property type="term" value="F:XTP diphosphatase activity"/>
    <property type="evidence" value="ECO:0007669"/>
    <property type="project" value="UniProtKB-UniRule"/>
</dbReference>
<keyword evidence="13" id="KW-1185">Reference proteome</keyword>
<comment type="catalytic activity">
    <reaction evidence="8 10">
        <text>dITP + H2O = dIMP + diphosphate + H(+)</text>
        <dbReference type="Rhea" id="RHEA:28342"/>
        <dbReference type="ChEBI" id="CHEBI:15377"/>
        <dbReference type="ChEBI" id="CHEBI:15378"/>
        <dbReference type="ChEBI" id="CHEBI:33019"/>
        <dbReference type="ChEBI" id="CHEBI:61194"/>
        <dbReference type="ChEBI" id="CHEBI:61382"/>
        <dbReference type="EC" id="3.6.1.66"/>
    </reaction>
</comment>
<evidence type="ECO:0000256" key="2">
    <source>
        <dbReference type="ARBA" id="ARBA00011738"/>
    </source>
</evidence>
<dbReference type="InterPro" id="IPR029001">
    <property type="entry name" value="ITPase-like_fam"/>
</dbReference>
<evidence type="ECO:0000256" key="3">
    <source>
        <dbReference type="ARBA" id="ARBA00022723"/>
    </source>
</evidence>
<comment type="catalytic activity">
    <reaction evidence="9 10">
        <text>XTP + H2O = XMP + diphosphate + H(+)</text>
        <dbReference type="Rhea" id="RHEA:28610"/>
        <dbReference type="ChEBI" id="CHEBI:15377"/>
        <dbReference type="ChEBI" id="CHEBI:15378"/>
        <dbReference type="ChEBI" id="CHEBI:33019"/>
        <dbReference type="ChEBI" id="CHEBI:57464"/>
        <dbReference type="ChEBI" id="CHEBI:61314"/>
        <dbReference type="EC" id="3.6.1.66"/>
    </reaction>
</comment>
<evidence type="ECO:0000313" key="12">
    <source>
        <dbReference type="EMBL" id="MBB4659890.1"/>
    </source>
</evidence>
<feature type="binding site" evidence="10">
    <location>
        <position position="50"/>
    </location>
    <ligand>
        <name>Mg(2+)</name>
        <dbReference type="ChEBI" id="CHEBI:18420"/>
    </ligand>
</feature>
<feature type="binding site" evidence="10">
    <location>
        <position position="182"/>
    </location>
    <ligand>
        <name>substrate</name>
    </ligand>
</feature>
<dbReference type="Gene3D" id="3.90.950.10">
    <property type="match status" value="1"/>
</dbReference>
<dbReference type="CDD" id="cd00515">
    <property type="entry name" value="HAM1"/>
    <property type="match status" value="1"/>
</dbReference>
<comment type="similarity">
    <text evidence="1 10 11">Belongs to the HAM1 NTPase family.</text>
</comment>
<evidence type="ECO:0000256" key="1">
    <source>
        <dbReference type="ARBA" id="ARBA00008023"/>
    </source>
</evidence>
<dbReference type="SUPFAM" id="SSF52972">
    <property type="entry name" value="ITPase-like"/>
    <property type="match status" value="1"/>
</dbReference>
<evidence type="ECO:0000256" key="5">
    <source>
        <dbReference type="ARBA" id="ARBA00022801"/>
    </source>
</evidence>
<proteinExistence type="inferred from homology"/>
<sequence length="203" mass="21576">MKNSHTRRFEGDRLVLASHNRGKLAELRALLDPLGISVLSAADAGLEAPDETGETFEENAALKARAAVEATGQPALADDSGLSVDALGGAPGVYSARWAAPDGDHSPAIARVERELGEQDGTARFVCVLALAWPDGHVETARGECHGRLVFPPRGEGGFGYDPIFVPEGAERTFGEMGPDQKRAFSHRSHAMTAMMEKVFVPS</sequence>
<dbReference type="FunFam" id="3.90.950.10:FF:000001">
    <property type="entry name" value="dITP/XTP pyrophosphatase"/>
    <property type="match status" value="1"/>
</dbReference>
<dbReference type="GO" id="GO:0009146">
    <property type="term" value="P:purine nucleoside triphosphate catabolic process"/>
    <property type="evidence" value="ECO:0007669"/>
    <property type="project" value="UniProtKB-UniRule"/>
</dbReference>
<dbReference type="GO" id="GO:0036220">
    <property type="term" value="F:ITP diphosphatase activity"/>
    <property type="evidence" value="ECO:0007669"/>
    <property type="project" value="UniProtKB-UniRule"/>
</dbReference>
<keyword evidence="3 10" id="KW-0479">Metal-binding</keyword>
<dbReference type="RefSeq" id="WP_183818930.1">
    <property type="nucleotide sequence ID" value="NZ_JACHOB010000005.1"/>
</dbReference>
<feature type="binding site" evidence="10">
    <location>
        <position position="80"/>
    </location>
    <ligand>
        <name>substrate</name>
    </ligand>
</feature>
<feature type="binding site" evidence="10">
    <location>
        <begin position="159"/>
        <end position="162"/>
    </location>
    <ligand>
        <name>substrate</name>
    </ligand>
</feature>
<comment type="subunit">
    <text evidence="2 10">Homodimer.</text>
</comment>
<dbReference type="AlphaFoldDB" id="A0A840I7F6"/>
<feature type="binding site" evidence="10">
    <location>
        <begin position="187"/>
        <end position="188"/>
    </location>
    <ligand>
        <name>substrate</name>
    </ligand>
</feature>
<gene>
    <name evidence="12" type="ORF">GGQ59_002431</name>
</gene>
<dbReference type="GO" id="GO:0035870">
    <property type="term" value="F:dITP diphosphatase activity"/>
    <property type="evidence" value="ECO:0007669"/>
    <property type="project" value="UniProtKB-UniRule"/>
</dbReference>
<comment type="catalytic activity">
    <reaction evidence="10">
        <text>ITP + H2O = IMP + diphosphate + H(+)</text>
        <dbReference type="Rhea" id="RHEA:29399"/>
        <dbReference type="ChEBI" id="CHEBI:15377"/>
        <dbReference type="ChEBI" id="CHEBI:15378"/>
        <dbReference type="ChEBI" id="CHEBI:33019"/>
        <dbReference type="ChEBI" id="CHEBI:58053"/>
        <dbReference type="ChEBI" id="CHEBI:61402"/>
        <dbReference type="EC" id="3.6.1.66"/>
    </reaction>
</comment>
<protein>
    <recommendedName>
        <fullName evidence="10">dITP/XTP pyrophosphatase</fullName>
        <ecNumber evidence="10">3.6.1.66</ecNumber>
    </recommendedName>
    <alternativeName>
        <fullName evidence="10">Non-canonical purine NTP pyrophosphatase</fullName>
    </alternativeName>
    <alternativeName>
        <fullName evidence="10">Non-standard purine NTP pyrophosphatase</fullName>
    </alternativeName>
    <alternativeName>
        <fullName evidence="10">Nucleoside-triphosphate diphosphatase</fullName>
    </alternativeName>
    <alternativeName>
        <fullName evidence="10">Nucleoside-triphosphate pyrophosphatase</fullName>
        <shortName evidence="10">NTPase</shortName>
    </alternativeName>
</protein>
<reference evidence="12 13" key="1">
    <citation type="submission" date="2020-08" db="EMBL/GenBank/DDBJ databases">
        <title>Genomic Encyclopedia of Type Strains, Phase IV (KMG-IV): sequencing the most valuable type-strain genomes for metagenomic binning, comparative biology and taxonomic classification.</title>
        <authorList>
            <person name="Goeker M."/>
        </authorList>
    </citation>
    <scope>NUCLEOTIDE SEQUENCE [LARGE SCALE GENOMIC DNA]</scope>
    <source>
        <strain evidence="12 13">DSM 102850</strain>
    </source>
</reference>
<evidence type="ECO:0000256" key="6">
    <source>
        <dbReference type="ARBA" id="ARBA00022842"/>
    </source>
</evidence>
<name>A0A840I7F6_9PROT</name>
<dbReference type="GO" id="GO:0009117">
    <property type="term" value="P:nucleotide metabolic process"/>
    <property type="evidence" value="ECO:0007669"/>
    <property type="project" value="UniProtKB-KW"/>
</dbReference>
<keyword evidence="7 10" id="KW-0546">Nucleotide metabolism</keyword>
<comment type="caution">
    <text evidence="12">The sequence shown here is derived from an EMBL/GenBank/DDBJ whole genome shotgun (WGS) entry which is preliminary data.</text>
</comment>
<evidence type="ECO:0000256" key="10">
    <source>
        <dbReference type="HAMAP-Rule" id="MF_01405"/>
    </source>
</evidence>
<evidence type="ECO:0000256" key="4">
    <source>
        <dbReference type="ARBA" id="ARBA00022741"/>
    </source>
</evidence>
<dbReference type="PANTHER" id="PTHR11067">
    <property type="entry name" value="INOSINE TRIPHOSPHATE PYROPHOSPHATASE/HAM1 PROTEIN"/>
    <property type="match status" value="1"/>
</dbReference>
<accession>A0A840I7F6</accession>
<feature type="binding site" evidence="10">
    <location>
        <begin position="18"/>
        <end position="23"/>
    </location>
    <ligand>
        <name>substrate</name>
    </ligand>
</feature>
<dbReference type="EMBL" id="JACHOB010000005">
    <property type="protein sequence ID" value="MBB4659890.1"/>
    <property type="molecule type" value="Genomic_DNA"/>
</dbReference>
<dbReference type="Proteomes" id="UP000563524">
    <property type="component" value="Unassembled WGS sequence"/>
</dbReference>